<dbReference type="InterPro" id="IPR043129">
    <property type="entry name" value="ATPase_NBD"/>
</dbReference>
<dbReference type="InterPro" id="IPR049874">
    <property type="entry name" value="ROK_cs"/>
</dbReference>
<organism evidence="2 3">
    <name type="scientific">Desemzia incerta</name>
    <dbReference type="NCBI Taxonomy" id="82801"/>
    <lineage>
        <taxon>Bacteria</taxon>
        <taxon>Bacillati</taxon>
        <taxon>Bacillota</taxon>
        <taxon>Bacilli</taxon>
        <taxon>Lactobacillales</taxon>
        <taxon>Carnobacteriaceae</taxon>
        <taxon>Desemzia</taxon>
    </lineage>
</organism>
<comment type="similarity">
    <text evidence="1">Belongs to the ROK (NagC/XylR) family.</text>
</comment>
<evidence type="ECO:0000256" key="1">
    <source>
        <dbReference type="ARBA" id="ARBA00006479"/>
    </source>
</evidence>
<dbReference type="Pfam" id="PF00480">
    <property type="entry name" value="ROK"/>
    <property type="match status" value="1"/>
</dbReference>
<dbReference type="STRING" id="82801.SAMN04488506_0449"/>
<evidence type="ECO:0000313" key="2">
    <source>
        <dbReference type="EMBL" id="SFQ04606.1"/>
    </source>
</evidence>
<dbReference type="GO" id="GO:0016301">
    <property type="term" value="F:kinase activity"/>
    <property type="evidence" value="ECO:0007669"/>
    <property type="project" value="UniProtKB-KW"/>
</dbReference>
<evidence type="ECO:0000313" key="3">
    <source>
        <dbReference type="Proteomes" id="UP000199136"/>
    </source>
</evidence>
<dbReference type="PANTHER" id="PTHR18964:SF165">
    <property type="entry name" value="BETA-GLUCOSIDE KINASE"/>
    <property type="match status" value="1"/>
</dbReference>
<protein>
    <submittedName>
        <fullName evidence="2">Beta-glucoside kinase</fullName>
    </submittedName>
</protein>
<dbReference type="Gene3D" id="3.30.420.40">
    <property type="match status" value="2"/>
</dbReference>
<name>A0A1I5VCF3_9LACT</name>
<dbReference type="CDD" id="cd24152">
    <property type="entry name" value="ASKHA_NBD_ROK-like"/>
    <property type="match status" value="1"/>
</dbReference>
<reference evidence="2 3" key="1">
    <citation type="submission" date="2016-10" db="EMBL/GenBank/DDBJ databases">
        <authorList>
            <person name="de Groot N.N."/>
        </authorList>
    </citation>
    <scope>NUCLEOTIDE SEQUENCE [LARGE SCALE GENOMIC DNA]</scope>
    <source>
        <strain evidence="2 3">DSM 20581</strain>
    </source>
</reference>
<accession>A0A1I5VCF3</accession>
<keyword evidence="2" id="KW-0808">Transferase</keyword>
<dbReference type="EMBL" id="FOXW01000001">
    <property type="protein sequence ID" value="SFQ04606.1"/>
    <property type="molecule type" value="Genomic_DNA"/>
</dbReference>
<dbReference type="OrthoDB" id="9795247at2"/>
<sequence>MNAVCFDIGGTAIKYALVSQSKGIAHQGKITTPYDLTAFQKVIAEVVEEYAATDEITAVGISMPGYINPQTGYAERAGALAYLDHKNIIDVLSEKISFPIYIENDARCAALAERYSGNAQGLNNFIVMTIGTGIGTAFYLNGSLYRGASFKAGEFGHSRIDYQKRPQHTMHDIFSTRILVEEYKKYMKIPAPAVVTGEEVFETAKLDPEVEEMIQKWVQWLCVGTYNLACTFNPEKILIGGGVSANPELLPRIEQQMSQIDERWITDFYTVIEPCKYLNNAGILGAFYFVEQQLEKQTVKGES</sequence>
<gene>
    <name evidence="2" type="ORF">SAMN04488506_0449</name>
</gene>
<dbReference type="PROSITE" id="PS01125">
    <property type="entry name" value="ROK"/>
    <property type="match status" value="1"/>
</dbReference>
<keyword evidence="3" id="KW-1185">Reference proteome</keyword>
<proteinExistence type="inferred from homology"/>
<dbReference type="Proteomes" id="UP000199136">
    <property type="component" value="Unassembled WGS sequence"/>
</dbReference>
<dbReference type="InterPro" id="IPR000600">
    <property type="entry name" value="ROK"/>
</dbReference>
<dbReference type="RefSeq" id="WP_092479511.1">
    <property type="nucleotide sequence ID" value="NZ_FOXW01000001.1"/>
</dbReference>
<dbReference type="AlphaFoldDB" id="A0A1I5VCF3"/>
<keyword evidence="2" id="KW-0418">Kinase</keyword>
<dbReference type="PANTHER" id="PTHR18964">
    <property type="entry name" value="ROK (REPRESSOR, ORF, KINASE) FAMILY"/>
    <property type="match status" value="1"/>
</dbReference>
<dbReference type="SUPFAM" id="SSF53067">
    <property type="entry name" value="Actin-like ATPase domain"/>
    <property type="match status" value="1"/>
</dbReference>